<dbReference type="GO" id="GO:0015833">
    <property type="term" value="P:peptide transport"/>
    <property type="evidence" value="ECO:0007669"/>
    <property type="project" value="TreeGrafter"/>
</dbReference>
<dbReference type="Proteomes" id="UP000199006">
    <property type="component" value="Unassembled WGS sequence"/>
</dbReference>
<dbReference type="RefSeq" id="WP_089862507.1">
    <property type="nucleotide sequence ID" value="NZ_FOTI01000048.1"/>
</dbReference>
<dbReference type="PANTHER" id="PTHR30290:SF62">
    <property type="entry name" value="OLIGOPEPTIDE ABC TRANSPORTER, PERIPLASMIC OLIGOPEPTIDE-BINDING PROTEIN"/>
    <property type="match status" value="1"/>
</dbReference>
<dbReference type="InterPro" id="IPR039424">
    <property type="entry name" value="SBP_5"/>
</dbReference>
<protein>
    <submittedName>
        <fullName evidence="2">Peptide/nickel transport system substrate-binding protein</fullName>
    </submittedName>
</protein>
<reference evidence="2 3" key="1">
    <citation type="submission" date="2016-10" db="EMBL/GenBank/DDBJ databases">
        <authorList>
            <person name="de Groot N.N."/>
        </authorList>
    </citation>
    <scope>NUCLEOTIDE SEQUENCE [LARGE SCALE GENOMIC DNA]</scope>
    <source>
        <strain evidence="2 3">ATCC 51327</strain>
    </source>
</reference>
<gene>
    <name evidence="2" type="ORF">SAMN02983006_02497</name>
</gene>
<dbReference type="GO" id="GO:1904680">
    <property type="term" value="F:peptide transmembrane transporter activity"/>
    <property type="evidence" value="ECO:0007669"/>
    <property type="project" value="TreeGrafter"/>
</dbReference>
<evidence type="ECO:0000313" key="2">
    <source>
        <dbReference type="EMBL" id="SFL98042.1"/>
    </source>
</evidence>
<evidence type="ECO:0000259" key="1">
    <source>
        <dbReference type="Pfam" id="PF00496"/>
    </source>
</evidence>
<dbReference type="SUPFAM" id="SSF53850">
    <property type="entry name" value="Periplasmic binding protein-like II"/>
    <property type="match status" value="1"/>
</dbReference>
<dbReference type="PANTHER" id="PTHR30290">
    <property type="entry name" value="PERIPLASMIC BINDING COMPONENT OF ABC TRANSPORTER"/>
    <property type="match status" value="1"/>
</dbReference>
<feature type="domain" description="Solute-binding protein family 5" evidence="1">
    <location>
        <begin position="138"/>
        <end position="537"/>
    </location>
</feature>
<dbReference type="Pfam" id="PF00496">
    <property type="entry name" value="SBP_bac_5"/>
    <property type="match status" value="1"/>
</dbReference>
<proteinExistence type="predicted"/>
<organism evidence="2 3">
    <name type="scientific">Halanaerobium salsuginis</name>
    <dbReference type="NCBI Taxonomy" id="29563"/>
    <lineage>
        <taxon>Bacteria</taxon>
        <taxon>Bacillati</taxon>
        <taxon>Bacillota</taxon>
        <taxon>Clostridia</taxon>
        <taxon>Halanaerobiales</taxon>
        <taxon>Halanaerobiaceae</taxon>
        <taxon>Halanaerobium</taxon>
    </lineage>
</organism>
<dbReference type="Gene3D" id="3.40.190.10">
    <property type="entry name" value="Periplasmic binding protein-like II"/>
    <property type="match status" value="1"/>
</dbReference>
<sequence length="682" mass="78265">MFKQKLSILILIIVVFLAVPLAGAQDKKFAGQFTKEQMWTYEKLNSYNEAPELKKLVEQGQLPSVEKRLPEKPRIIKTNIMANGIGQYGGIWRGTFAVPVASWNWGAQKTQGWYGITQMVQESLVVSGPMWMLKQPDPLPNLATSWEWSEDGKNLTMHLVEGVKWSDGEAFTADDVLFTYNDLILNDNIPTFGSKDAWIYGGQQTTLEKIDDYTIKWHFGVKKPVHVFYNMDYLDFAVSPKHIYQHFHPDYNPDASYDDFVNATPPDDLPAVTLGPWVPTKYEPGQQLVMVRNPYYWQVDEAGNQLPYLSEVRYNEVESGDIRTLNLIGNATDRTNLENPSTFSMVKQASLKKDAPFKIEFGPFGMGYQISMNLSRYLSVNNDREAELRELFRKKLFRESISETINRNAIANVAFPGPLIQPWYGGYPSGSSYYDEDSVIKYEYNPEQARKNLAELGFKDSNNDGILNWPADSKIAGDELIIEMMINQDQQAVINAAEAIQPMFREVGIDLKVKLVSANNVATRVGSGNFEMYFNRLDSAIPFIQMELFGPFRNNSPDWHYASAGGKRDLLDFEKEIQQIMKEARYVADPAERKAMFQKILKIYTENVYTVGVYEVRRGTGLHKRIKNWQPDIPPYMYNWTINSIPVQILYVDKTEQFPTMFQDTIPTKTDYNNRSWQLPLK</sequence>
<accession>A0A1I4M481</accession>
<dbReference type="STRING" id="29563.SAMN02983006_02497"/>
<dbReference type="EMBL" id="FOTI01000048">
    <property type="protein sequence ID" value="SFL98042.1"/>
    <property type="molecule type" value="Genomic_DNA"/>
</dbReference>
<name>A0A1I4M481_9FIRM</name>
<dbReference type="Gene3D" id="3.10.105.10">
    <property type="entry name" value="Dipeptide-binding Protein, Domain 3"/>
    <property type="match status" value="1"/>
</dbReference>
<dbReference type="InterPro" id="IPR000914">
    <property type="entry name" value="SBP_5_dom"/>
</dbReference>
<keyword evidence="3" id="KW-1185">Reference proteome</keyword>
<dbReference type="AlphaFoldDB" id="A0A1I4M481"/>
<dbReference type="OrthoDB" id="9772924at2"/>
<evidence type="ECO:0000313" key="3">
    <source>
        <dbReference type="Proteomes" id="UP000199006"/>
    </source>
</evidence>